<keyword evidence="9" id="KW-0137">Centromere</keyword>
<evidence type="ECO:0000256" key="10">
    <source>
        <dbReference type="SAM" id="MobiDB-lite"/>
    </source>
</evidence>
<keyword evidence="12" id="KW-1185">Reference proteome</keyword>
<name>A0A428S6L7_9HYPO</name>
<evidence type="ECO:0008006" key="13">
    <source>
        <dbReference type="Google" id="ProtNLM"/>
    </source>
</evidence>
<dbReference type="EMBL" id="NIZV01000564">
    <property type="protein sequence ID" value="RSL85442.1"/>
    <property type="molecule type" value="Genomic_DNA"/>
</dbReference>
<evidence type="ECO:0000256" key="2">
    <source>
        <dbReference type="ARBA" id="ARBA00004629"/>
    </source>
</evidence>
<sequence>MHSHQLENPSTRAIKYSNPTRRILIAPSRLPPPPPHLQHQETSITIYTYPMAPDPQPDNPPAETAQENETASEEPAPPASPPLPQRHTAVTPGPRAARLQELYSRSLRKTLGKIGWENVAGCYPTVAKRAEGVLRQVQGQMVEKLGEKCEVVPKLNDLESLISDASRRRAESTTETQPTPPHLLPPSAILAAHTTSSLTAHQSQLNARLQTTQSQNALLHDEVRRQRDEIRSLLEALEAVVADVQGANDALRPLVDEVAAETREGIEAVEAASGGGRAPPPPTTTTT</sequence>
<evidence type="ECO:0000313" key="12">
    <source>
        <dbReference type="Proteomes" id="UP000288429"/>
    </source>
</evidence>
<gene>
    <name evidence="11" type="ORF">CDV31_016563</name>
</gene>
<feature type="compositionally biased region" description="Polar residues" evidence="10">
    <location>
        <begin position="1"/>
        <end position="11"/>
    </location>
</feature>
<keyword evidence="8" id="KW-0131">Cell cycle</keyword>
<dbReference type="GO" id="GO:0007059">
    <property type="term" value="P:chromosome segregation"/>
    <property type="evidence" value="ECO:0007669"/>
    <property type="project" value="TreeGrafter"/>
</dbReference>
<keyword evidence="6" id="KW-0995">Kinetochore</keyword>
<organism evidence="11 12">
    <name type="scientific">Fusarium ambrosium</name>
    <dbReference type="NCBI Taxonomy" id="131363"/>
    <lineage>
        <taxon>Eukaryota</taxon>
        <taxon>Fungi</taxon>
        <taxon>Dikarya</taxon>
        <taxon>Ascomycota</taxon>
        <taxon>Pezizomycotina</taxon>
        <taxon>Sordariomycetes</taxon>
        <taxon>Hypocreomycetidae</taxon>
        <taxon>Hypocreales</taxon>
        <taxon>Nectriaceae</taxon>
        <taxon>Fusarium</taxon>
        <taxon>Fusarium solani species complex</taxon>
    </lineage>
</organism>
<keyword evidence="4" id="KW-0132">Cell division</keyword>
<keyword evidence="7" id="KW-0539">Nucleus</keyword>
<dbReference type="InterPro" id="IPR007128">
    <property type="entry name" value="PMF1/Nnf1"/>
</dbReference>
<accession>A0A428S6L7</accession>
<feature type="region of interest" description="Disordered" evidence="10">
    <location>
        <begin position="163"/>
        <end position="184"/>
    </location>
</feature>
<feature type="region of interest" description="Disordered" evidence="10">
    <location>
        <begin position="1"/>
        <end position="93"/>
    </location>
</feature>
<evidence type="ECO:0000256" key="9">
    <source>
        <dbReference type="ARBA" id="ARBA00023328"/>
    </source>
</evidence>
<evidence type="ECO:0000313" key="11">
    <source>
        <dbReference type="EMBL" id="RSL85442.1"/>
    </source>
</evidence>
<dbReference type="PANTHER" id="PTHR15459:SF3">
    <property type="entry name" value="POLYAMINE-MODULATED FACTOR 1"/>
    <property type="match status" value="1"/>
</dbReference>
<evidence type="ECO:0000256" key="3">
    <source>
        <dbReference type="ARBA" id="ARBA00022454"/>
    </source>
</evidence>
<evidence type="ECO:0000256" key="5">
    <source>
        <dbReference type="ARBA" id="ARBA00022776"/>
    </source>
</evidence>
<evidence type="ECO:0000256" key="6">
    <source>
        <dbReference type="ARBA" id="ARBA00022838"/>
    </source>
</evidence>
<keyword evidence="5" id="KW-0498">Mitosis</keyword>
<dbReference type="GO" id="GO:0005634">
    <property type="term" value="C:nucleus"/>
    <property type="evidence" value="ECO:0007669"/>
    <property type="project" value="UniProtKB-SubCell"/>
</dbReference>
<dbReference type="GO" id="GO:0000444">
    <property type="term" value="C:MIS12/MIND type complex"/>
    <property type="evidence" value="ECO:0007669"/>
    <property type="project" value="InterPro"/>
</dbReference>
<dbReference type="PANTHER" id="PTHR15459">
    <property type="entry name" value="POLYAMINE-MODULATED FACTOR 1"/>
    <property type="match status" value="1"/>
</dbReference>
<evidence type="ECO:0000256" key="1">
    <source>
        <dbReference type="ARBA" id="ARBA00004123"/>
    </source>
</evidence>
<dbReference type="Pfam" id="PF03980">
    <property type="entry name" value="Nnf1"/>
    <property type="match status" value="1"/>
</dbReference>
<evidence type="ECO:0000256" key="7">
    <source>
        <dbReference type="ARBA" id="ARBA00023242"/>
    </source>
</evidence>
<proteinExistence type="predicted"/>
<feature type="region of interest" description="Disordered" evidence="10">
    <location>
        <begin position="268"/>
        <end position="287"/>
    </location>
</feature>
<comment type="caution">
    <text evidence="11">The sequence shown here is derived from an EMBL/GenBank/DDBJ whole genome shotgun (WGS) entry which is preliminary data.</text>
</comment>
<evidence type="ECO:0000256" key="8">
    <source>
        <dbReference type="ARBA" id="ARBA00023306"/>
    </source>
</evidence>
<reference evidence="11 12" key="1">
    <citation type="submission" date="2017-06" db="EMBL/GenBank/DDBJ databases">
        <title>Cmopartive genomic analysis of Ambrosia Fusariam Clade fungi.</title>
        <authorList>
            <person name="Stajich J.E."/>
            <person name="Carrillo J."/>
            <person name="Kijimoto T."/>
            <person name="Eskalen A."/>
            <person name="O'Donnell K."/>
            <person name="Kasson M."/>
        </authorList>
    </citation>
    <scope>NUCLEOTIDE SEQUENCE [LARGE SCALE GENOMIC DNA]</scope>
    <source>
        <strain evidence="11 12">NRRL 20438</strain>
    </source>
</reference>
<dbReference type="GO" id="GO:0051301">
    <property type="term" value="P:cell division"/>
    <property type="evidence" value="ECO:0007669"/>
    <property type="project" value="UniProtKB-KW"/>
</dbReference>
<dbReference type="Proteomes" id="UP000288429">
    <property type="component" value="Unassembled WGS sequence"/>
</dbReference>
<protein>
    <recommendedName>
        <fullName evidence="13">Kinetochore-associated protein NNF1</fullName>
    </recommendedName>
</protein>
<comment type="subcellular location">
    <subcellularLocation>
        <location evidence="2">Chromosome</location>
        <location evidence="2">Centromere</location>
        <location evidence="2">Kinetochore</location>
    </subcellularLocation>
    <subcellularLocation>
        <location evidence="1">Nucleus</location>
    </subcellularLocation>
</comment>
<dbReference type="AlphaFoldDB" id="A0A428S6L7"/>
<feature type="compositionally biased region" description="Pro residues" evidence="10">
    <location>
        <begin position="278"/>
        <end position="287"/>
    </location>
</feature>
<evidence type="ECO:0000256" key="4">
    <source>
        <dbReference type="ARBA" id="ARBA00022618"/>
    </source>
</evidence>
<feature type="compositionally biased region" description="Pro residues" evidence="10">
    <location>
        <begin position="75"/>
        <end position="84"/>
    </location>
</feature>
<keyword evidence="3" id="KW-0158">Chromosome</keyword>